<dbReference type="CDD" id="cd06261">
    <property type="entry name" value="TM_PBP2"/>
    <property type="match status" value="1"/>
</dbReference>
<proteinExistence type="inferred from homology"/>
<feature type="transmembrane region" description="Helical" evidence="8">
    <location>
        <begin position="132"/>
        <end position="155"/>
    </location>
</feature>
<dbReference type="RefSeq" id="WP_073148480.1">
    <property type="nucleotide sequence ID" value="NZ_FRAG01000013.1"/>
</dbReference>
<keyword evidence="6 8" id="KW-1133">Transmembrane helix</keyword>
<sequence>MKRNSYISKVIMCVIIFLLIFPLGVVLLWSFVKIWPWPNLVPRDFGIRAFEYILNPNNKSIRILCFSVCLSSVVTVITLLISIPAAKALGVYNFKGKDFFKILVLAPIIVPTIAVAMGIHVAFIKLGLANTVLGVVLVHLIPCLPYGIRILTNVFEIIGESMEMQARVLGANSIQTFIRITLPLIAPGLLSAGSLVFIVSFSQYFLTFLIGGGRIITFSMLMFPYIQSGDRMMACSYSIVFILSTLVILLIIEKIVRSYYKGENYFYM</sequence>
<dbReference type="AlphaFoldDB" id="A0A1M6MY48"/>
<dbReference type="PANTHER" id="PTHR43357:SF4">
    <property type="entry name" value="INNER MEMBRANE ABC TRANSPORTER PERMEASE PROTEIN YDCV"/>
    <property type="match status" value="1"/>
</dbReference>
<feature type="transmembrane region" description="Helical" evidence="8">
    <location>
        <begin position="61"/>
        <end position="81"/>
    </location>
</feature>
<evidence type="ECO:0000256" key="5">
    <source>
        <dbReference type="ARBA" id="ARBA00022692"/>
    </source>
</evidence>
<feature type="domain" description="ABC transmembrane type-1" evidence="9">
    <location>
        <begin position="64"/>
        <end position="252"/>
    </location>
</feature>
<dbReference type="SUPFAM" id="SSF161098">
    <property type="entry name" value="MetI-like"/>
    <property type="match status" value="1"/>
</dbReference>
<comment type="subcellular location">
    <subcellularLocation>
        <location evidence="1">Cell inner membrane</location>
        <topology evidence="1">Multi-pass membrane protein</topology>
    </subcellularLocation>
    <subcellularLocation>
        <location evidence="8">Cell membrane</location>
        <topology evidence="8">Multi-pass membrane protein</topology>
    </subcellularLocation>
</comment>
<keyword evidence="4" id="KW-0997">Cell inner membrane</keyword>
<dbReference type="Gene3D" id="1.10.3720.10">
    <property type="entry name" value="MetI-like"/>
    <property type="match status" value="1"/>
</dbReference>
<dbReference type="STRING" id="1121301.SAMN02745912_01480"/>
<dbReference type="Pfam" id="PF00528">
    <property type="entry name" value="BPD_transp_1"/>
    <property type="match status" value="1"/>
</dbReference>
<evidence type="ECO:0000256" key="2">
    <source>
        <dbReference type="ARBA" id="ARBA00022448"/>
    </source>
</evidence>
<keyword evidence="7 8" id="KW-0472">Membrane</keyword>
<evidence type="ECO:0000256" key="7">
    <source>
        <dbReference type="ARBA" id="ARBA00023136"/>
    </source>
</evidence>
<dbReference type="OrthoDB" id="9782004at2"/>
<dbReference type="Proteomes" id="UP000184465">
    <property type="component" value="Unassembled WGS sequence"/>
</dbReference>
<evidence type="ECO:0000256" key="4">
    <source>
        <dbReference type="ARBA" id="ARBA00022519"/>
    </source>
</evidence>
<feature type="transmembrane region" description="Helical" evidence="8">
    <location>
        <begin position="102"/>
        <end position="126"/>
    </location>
</feature>
<evidence type="ECO:0000256" key="3">
    <source>
        <dbReference type="ARBA" id="ARBA00022475"/>
    </source>
</evidence>
<feature type="transmembrane region" description="Helical" evidence="8">
    <location>
        <begin position="12"/>
        <end position="32"/>
    </location>
</feature>
<protein>
    <submittedName>
        <fullName evidence="10">Putative spermidine/putrescine transport system permease protein</fullName>
    </submittedName>
</protein>
<dbReference type="PANTHER" id="PTHR43357">
    <property type="entry name" value="INNER MEMBRANE ABC TRANSPORTER PERMEASE PROTEIN YDCV"/>
    <property type="match status" value="1"/>
</dbReference>
<keyword evidence="3" id="KW-1003">Cell membrane</keyword>
<dbReference type="PROSITE" id="PS50928">
    <property type="entry name" value="ABC_TM1"/>
    <property type="match status" value="1"/>
</dbReference>
<name>A0A1M6MY48_PARC5</name>
<feature type="transmembrane region" description="Helical" evidence="8">
    <location>
        <begin position="204"/>
        <end position="226"/>
    </location>
</feature>
<keyword evidence="5 8" id="KW-0812">Transmembrane</keyword>
<organism evidence="10 11">
    <name type="scientific">Paramaledivibacter caminithermalis (strain DSM 15212 / CIP 107654 / DViRD3)</name>
    <name type="common">Clostridium caminithermale</name>
    <dbReference type="NCBI Taxonomy" id="1121301"/>
    <lineage>
        <taxon>Bacteria</taxon>
        <taxon>Bacillati</taxon>
        <taxon>Bacillota</taxon>
        <taxon>Clostridia</taxon>
        <taxon>Peptostreptococcales</taxon>
        <taxon>Caminicellaceae</taxon>
        <taxon>Paramaledivibacter</taxon>
    </lineage>
</organism>
<evidence type="ECO:0000256" key="8">
    <source>
        <dbReference type="RuleBase" id="RU363032"/>
    </source>
</evidence>
<dbReference type="InterPro" id="IPR000515">
    <property type="entry name" value="MetI-like"/>
</dbReference>
<dbReference type="GO" id="GO:0055085">
    <property type="term" value="P:transmembrane transport"/>
    <property type="evidence" value="ECO:0007669"/>
    <property type="project" value="InterPro"/>
</dbReference>
<evidence type="ECO:0000256" key="6">
    <source>
        <dbReference type="ARBA" id="ARBA00022989"/>
    </source>
</evidence>
<evidence type="ECO:0000256" key="1">
    <source>
        <dbReference type="ARBA" id="ARBA00004429"/>
    </source>
</evidence>
<dbReference type="EMBL" id="FRAG01000013">
    <property type="protein sequence ID" value="SHJ88369.1"/>
    <property type="molecule type" value="Genomic_DNA"/>
</dbReference>
<dbReference type="InterPro" id="IPR035906">
    <property type="entry name" value="MetI-like_sf"/>
</dbReference>
<evidence type="ECO:0000313" key="11">
    <source>
        <dbReference type="Proteomes" id="UP000184465"/>
    </source>
</evidence>
<keyword evidence="2 8" id="KW-0813">Transport</keyword>
<evidence type="ECO:0000259" key="9">
    <source>
        <dbReference type="PROSITE" id="PS50928"/>
    </source>
</evidence>
<feature type="transmembrane region" description="Helical" evidence="8">
    <location>
        <begin position="233"/>
        <end position="252"/>
    </location>
</feature>
<gene>
    <name evidence="10" type="ORF">SAMN02745912_01480</name>
</gene>
<dbReference type="GO" id="GO:0005886">
    <property type="term" value="C:plasma membrane"/>
    <property type="evidence" value="ECO:0007669"/>
    <property type="project" value="UniProtKB-SubCell"/>
</dbReference>
<evidence type="ECO:0000313" key="10">
    <source>
        <dbReference type="EMBL" id="SHJ88369.1"/>
    </source>
</evidence>
<keyword evidence="11" id="KW-1185">Reference proteome</keyword>
<feature type="transmembrane region" description="Helical" evidence="8">
    <location>
        <begin position="176"/>
        <end position="198"/>
    </location>
</feature>
<reference evidence="10 11" key="1">
    <citation type="submission" date="2016-11" db="EMBL/GenBank/DDBJ databases">
        <authorList>
            <person name="Jaros S."/>
            <person name="Januszkiewicz K."/>
            <person name="Wedrychowicz H."/>
        </authorList>
    </citation>
    <scope>NUCLEOTIDE SEQUENCE [LARGE SCALE GENOMIC DNA]</scope>
    <source>
        <strain evidence="10 11">DSM 15212</strain>
    </source>
</reference>
<comment type="similarity">
    <text evidence="8">Belongs to the binding-protein-dependent transport system permease family.</text>
</comment>
<accession>A0A1M6MY48</accession>